<dbReference type="InterPro" id="IPR003719">
    <property type="entry name" value="Phenazine_PhzF-like"/>
</dbReference>
<evidence type="ECO:0000256" key="3">
    <source>
        <dbReference type="PIRSR" id="PIRSR016184-1"/>
    </source>
</evidence>
<dbReference type="PANTHER" id="PTHR13774:SF17">
    <property type="entry name" value="PHENAZINE BIOSYNTHESIS-LIKE DOMAIN-CONTAINING PROTEIN"/>
    <property type="match status" value="1"/>
</dbReference>
<dbReference type="AlphaFoldDB" id="A0A4P7XFH4"/>
<keyword evidence="5" id="KW-1185">Reference proteome</keyword>
<evidence type="ECO:0000313" key="4">
    <source>
        <dbReference type="EMBL" id="QCF25343.1"/>
    </source>
</evidence>
<accession>A0A4P7XFH4</accession>
<comment type="similarity">
    <text evidence="1">Belongs to the PhzF family.</text>
</comment>
<evidence type="ECO:0000313" key="5">
    <source>
        <dbReference type="Proteomes" id="UP000298049"/>
    </source>
</evidence>
<sequence length="271" mass="29507">MQSLPIYQIDAFTDRLFGGNPAAVVPLEHWLDERLMQAIALENNLSETAFFVPVDDGYEIRWFTPTREVPLCGHATLASAWVIFEHLQPTGSRLLFRSASGPLAVEKRADGWLELDFPSIPSMPRDTPPELANALGVQPEACFTVEKDANTLVLLGDEAAVRRLQPDITAIGAMADLGLGIIVTAAGTECDFVSRYFAPAGGIEEDPVTGSTHCVLAPFWATRLGRRQLRARQVSARGGTLHCELRNVGDEARVAIAGQAVPYLEGRIFLP</sequence>
<name>A0A4P7XFH4_9ALTE</name>
<dbReference type="NCBIfam" id="TIGR00654">
    <property type="entry name" value="PhzF_family"/>
    <property type="match status" value="1"/>
</dbReference>
<proteinExistence type="inferred from homology"/>
<protein>
    <submittedName>
        <fullName evidence="4">PhzF family phenazine biosynthesis protein</fullName>
    </submittedName>
</protein>
<dbReference type="RefSeq" id="WP_136547523.1">
    <property type="nucleotide sequence ID" value="NZ_CP031093.1"/>
</dbReference>
<dbReference type="Gene3D" id="3.10.310.10">
    <property type="entry name" value="Diaminopimelate Epimerase, Chain A, domain 1"/>
    <property type="match status" value="2"/>
</dbReference>
<dbReference type="PIRSF" id="PIRSF016184">
    <property type="entry name" value="PhzC_PhzF"/>
    <property type="match status" value="1"/>
</dbReference>
<gene>
    <name evidence="4" type="ORF">soil367_05015</name>
</gene>
<organism evidence="4 5">
    <name type="scientific">Hydrocarboniclastica marina</name>
    <dbReference type="NCBI Taxonomy" id="2259620"/>
    <lineage>
        <taxon>Bacteria</taxon>
        <taxon>Pseudomonadati</taxon>
        <taxon>Pseudomonadota</taxon>
        <taxon>Gammaproteobacteria</taxon>
        <taxon>Alteromonadales</taxon>
        <taxon>Alteromonadaceae</taxon>
        <taxon>Hydrocarboniclastica</taxon>
    </lineage>
</organism>
<dbReference type="Pfam" id="PF02567">
    <property type="entry name" value="PhzC-PhzF"/>
    <property type="match status" value="1"/>
</dbReference>
<evidence type="ECO:0000256" key="2">
    <source>
        <dbReference type="ARBA" id="ARBA00023235"/>
    </source>
</evidence>
<dbReference type="KEGG" id="hmi:soil367_05015"/>
<dbReference type="GO" id="GO:0016853">
    <property type="term" value="F:isomerase activity"/>
    <property type="evidence" value="ECO:0007669"/>
    <property type="project" value="UniProtKB-KW"/>
</dbReference>
<dbReference type="Proteomes" id="UP000298049">
    <property type="component" value="Chromosome"/>
</dbReference>
<reference evidence="4 5" key="1">
    <citation type="submission" date="2018-07" db="EMBL/GenBank/DDBJ databases">
        <title>Marsedoiliclastica nanhaica gen. nov. sp. nov., a novel marine hydrocarbonoclastic bacterium isolated from an in-situ enriched hydrocarbon-degrading consortium in deep-sea sediment.</title>
        <authorList>
            <person name="Dong C."/>
            <person name="Ma T."/>
            <person name="Liu R."/>
            <person name="Shao Z."/>
        </authorList>
    </citation>
    <scope>NUCLEOTIDE SEQUENCE [LARGE SCALE GENOMIC DNA]</scope>
    <source>
        <strain evidence="5">soil36-7</strain>
    </source>
</reference>
<dbReference type="OrthoDB" id="9788221at2"/>
<dbReference type="PANTHER" id="PTHR13774">
    <property type="entry name" value="PHENAZINE BIOSYNTHESIS PROTEIN"/>
    <property type="match status" value="1"/>
</dbReference>
<evidence type="ECO:0000256" key="1">
    <source>
        <dbReference type="ARBA" id="ARBA00008270"/>
    </source>
</evidence>
<dbReference type="GO" id="GO:0005737">
    <property type="term" value="C:cytoplasm"/>
    <property type="evidence" value="ECO:0007669"/>
    <property type="project" value="TreeGrafter"/>
</dbReference>
<feature type="active site" evidence="3">
    <location>
        <position position="47"/>
    </location>
</feature>
<dbReference type="SUPFAM" id="SSF54506">
    <property type="entry name" value="Diaminopimelate epimerase-like"/>
    <property type="match status" value="1"/>
</dbReference>
<keyword evidence="2" id="KW-0413">Isomerase</keyword>
<dbReference type="EMBL" id="CP031093">
    <property type="protein sequence ID" value="QCF25343.1"/>
    <property type="molecule type" value="Genomic_DNA"/>
</dbReference>